<accession>A0A975AVT9</accession>
<protein>
    <recommendedName>
        <fullName evidence="7 8">Small ribosomal subunit protein bS6</fullName>
    </recommendedName>
</protein>
<evidence type="ECO:0000256" key="7">
    <source>
        <dbReference type="ARBA" id="ARBA00035294"/>
    </source>
</evidence>
<evidence type="ECO:0000313" key="10">
    <source>
        <dbReference type="Proteomes" id="UP000671913"/>
    </source>
</evidence>
<dbReference type="GO" id="GO:0070181">
    <property type="term" value="F:small ribosomal subunit rRNA binding"/>
    <property type="evidence" value="ECO:0007669"/>
    <property type="project" value="TreeGrafter"/>
</dbReference>
<organism evidence="9 10">
    <name type="scientific">Aceticella autotrophica</name>
    <dbReference type="NCBI Taxonomy" id="2755338"/>
    <lineage>
        <taxon>Bacteria</taxon>
        <taxon>Bacillati</taxon>
        <taxon>Bacillota</taxon>
        <taxon>Clostridia</taxon>
        <taxon>Thermoanaerobacterales</taxon>
        <taxon>Thermoanaerobacteraceae</taxon>
        <taxon>Aceticella</taxon>
    </lineage>
</organism>
<dbReference type="FunFam" id="3.30.70.60:FF:000002">
    <property type="entry name" value="30S ribosomal protein S6"/>
    <property type="match status" value="1"/>
</dbReference>
<dbReference type="Pfam" id="PF01250">
    <property type="entry name" value="Ribosomal_S6"/>
    <property type="match status" value="1"/>
</dbReference>
<dbReference type="SUPFAM" id="SSF54995">
    <property type="entry name" value="Ribosomal protein S6"/>
    <property type="match status" value="1"/>
</dbReference>
<proteinExistence type="inferred from homology"/>
<dbReference type="EMBL" id="CP060096">
    <property type="protein sequence ID" value="QSZ27351.1"/>
    <property type="molecule type" value="Genomic_DNA"/>
</dbReference>
<keyword evidence="5 8" id="KW-0687">Ribonucleoprotein</keyword>
<dbReference type="AlphaFoldDB" id="A0A975AVT9"/>
<evidence type="ECO:0000256" key="6">
    <source>
        <dbReference type="ARBA" id="ARBA00035104"/>
    </source>
</evidence>
<reference evidence="9" key="1">
    <citation type="submission" date="2020-08" db="EMBL/GenBank/DDBJ databases">
        <title>Genomic insights into the carbon and energy metabolism of the first obligate autotrophic acetogenic bacterium Aceticella autotrophica gen. nov., sp. nov.</title>
        <authorList>
            <person name="Toshchakov S.V."/>
            <person name="Elcheninov A.G."/>
            <person name="Kublanov I.V."/>
            <person name="Frolov E.N."/>
            <person name="Lebedinsky A.V."/>
        </authorList>
    </citation>
    <scope>NUCLEOTIDE SEQUENCE</scope>
    <source>
        <strain evidence="9">3443-3Ac</strain>
    </source>
</reference>
<keyword evidence="4 8" id="KW-0689">Ribosomal protein</keyword>
<evidence type="ECO:0000256" key="4">
    <source>
        <dbReference type="ARBA" id="ARBA00022980"/>
    </source>
</evidence>
<comment type="similarity">
    <text evidence="1 8">Belongs to the bacterial ribosomal protein bS6 family.</text>
</comment>
<dbReference type="KEGG" id="aaut:ACETAC_11070"/>
<dbReference type="PANTHER" id="PTHR21011">
    <property type="entry name" value="MITOCHONDRIAL 28S RIBOSOMAL PROTEIN S6"/>
    <property type="match status" value="1"/>
</dbReference>
<dbReference type="GO" id="GO:0003735">
    <property type="term" value="F:structural constituent of ribosome"/>
    <property type="evidence" value="ECO:0007669"/>
    <property type="project" value="InterPro"/>
</dbReference>
<gene>
    <name evidence="8" type="primary">rpsF</name>
    <name evidence="9" type="ORF">ACETAC_11070</name>
</gene>
<dbReference type="PANTHER" id="PTHR21011:SF1">
    <property type="entry name" value="SMALL RIBOSOMAL SUBUNIT PROTEIN BS6M"/>
    <property type="match status" value="1"/>
</dbReference>
<dbReference type="Proteomes" id="UP000671913">
    <property type="component" value="Chromosome"/>
</dbReference>
<dbReference type="GO" id="GO:1990904">
    <property type="term" value="C:ribonucleoprotein complex"/>
    <property type="evidence" value="ECO:0007669"/>
    <property type="project" value="UniProtKB-KW"/>
</dbReference>
<evidence type="ECO:0000256" key="8">
    <source>
        <dbReference type="HAMAP-Rule" id="MF_00360"/>
    </source>
</evidence>
<dbReference type="InterPro" id="IPR035980">
    <property type="entry name" value="Ribosomal_bS6_sf"/>
</dbReference>
<dbReference type="InterPro" id="IPR014717">
    <property type="entry name" value="Transl_elong_EF1B/ribsomal_bS6"/>
</dbReference>
<dbReference type="GO" id="GO:0005840">
    <property type="term" value="C:ribosome"/>
    <property type="evidence" value="ECO:0007669"/>
    <property type="project" value="UniProtKB-KW"/>
</dbReference>
<evidence type="ECO:0000313" key="9">
    <source>
        <dbReference type="EMBL" id="QSZ27351.1"/>
    </source>
</evidence>
<dbReference type="GO" id="GO:0005737">
    <property type="term" value="C:cytoplasm"/>
    <property type="evidence" value="ECO:0007669"/>
    <property type="project" value="UniProtKB-ARBA"/>
</dbReference>
<dbReference type="HAMAP" id="MF_00360">
    <property type="entry name" value="Ribosomal_bS6"/>
    <property type="match status" value="1"/>
</dbReference>
<dbReference type="CDD" id="cd00473">
    <property type="entry name" value="bS6"/>
    <property type="match status" value="1"/>
</dbReference>
<keyword evidence="2 8" id="KW-0699">rRNA-binding</keyword>
<sequence length="95" mass="11184">MRSYETIFILSPEINDELKQSLIQKFKGIITENGGEVTNVDEWGKRKLAYEIKKKNEGYYVLMNFNADINVPHELERNYKITDGILRYLIVNLDK</sequence>
<dbReference type="NCBIfam" id="TIGR00166">
    <property type="entry name" value="S6"/>
    <property type="match status" value="1"/>
</dbReference>
<evidence type="ECO:0000256" key="5">
    <source>
        <dbReference type="ARBA" id="ARBA00023274"/>
    </source>
</evidence>
<dbReference type="Gene3D" id="3.30.70.60">
    <property type="match status" value="1"/>
</dbReference>
<evidence type="ECO:0000256" key="1">
    <source>
        <dbReference type="ARBA" id="ARBA00009512"/>
    </source>
</evidence>
<dbReference type="RefSeq" id="WP_284680045.1">
    <property type="nucleotide sequence ID" value="NZ_CP060096.1"/>
</dbReference>
<keyword evidence="3 8" id="KW-0694">RNA-binding</keyword>
<dbReference type="GO" id="GO:0006412">
    <property type="term" value="P:translation"/>
    <property type="evidence" value="ECO:0007669"/>
    <property type="project" value="UniProtKB-UniRule"/>
</dbReference>
<evidence type="ECO:0000256" key="3">
    <source>
        <dbReference type="ARBA" id="ARBA00022884"/>
    </source>
</evidence>
<dbReference type="InterPro" id="IPR000529">
    <property type="entry name" value="Ribosomal_bS6"/>
</dbReference>
<dbReference type="InterPro" id="IPR020814">
    <property type="entry name" value="Ribosomal_S6_plastid/chlpt"/>
</dbReference>
<keyword evidence="10" id="KW-1185">Reference proteome</keyword>
<evidence type="ECO:0000256" key="2">
    <source>
        <dbReference type="ARBA" id="ARBA00022730"/>
    </source>
</evidence>
<comment type="function">
    <text evidence="6 8">Binds together with bS18 to 16S ribosomal RNA.</text>
</comment>
<name>A0A975AVT9_9THEO</name>